<name>A0A4Z2GXM9_9TELE</name>
<sequence>MCHNTIGDDEKSRTTEFLTQREQHLQTKPYIVKESDISTASRSSKRTGAPRARPRWLSLSDRRSTAVNSADTRISVVNSADT</sequence>
<feature type="compositionally biased region" description="Basic and acidic residues" evidence="1">
    <location>
        <begin position="1"/>
        <end position="36"/>
    </location>
</feature>
<organism evidence="2 3">
    <name type="scientific">Liparis tanakae</name>
    <name type="common">Tanaka's snailfish</name>
    <dbReference type="NCBI Taxonomy" id="230148"/>
    <lineage>
        <taxon>Eukaryota</taxon>
        <taxon>Metazoa</taxon>
        <taxon>Chordata</taxon>
        <taxon>Craniata</taxon>
        <taxon>Vertebrata</taxon>
        <taxon>Euteleostomi</taxon>
        <taxon>Actinopterygii</taxon>
        <taxon>Neopterygii</taxon>
        <taxon>Teleostei</taxon>
        <taxon>Neoteleostei</taxon>
        <taxon>Acanthomorphata</taxon>
        <taxon>Eupercaria</taxon>
        <taxon>Perciformes</taxon>
        <taxon>Cottioidei</taxon>
        <taxon>Cottales</taxon>
        <taxon>Liparidae</taxon>
        <taxon>Liparis</taxon>
    </lineage>
</organism>
<dbReference type="Proteomes" id="UP000314294">
    <property type="component" value="Unassembled WGS sequence"/>
</dbReference>
<reference evidence="2 3" key="1">
    <citation type="submission" date="2019-03" db="EMBL/GenBank/DDBJ databases">
        <title>First draft genome of Liparis tanakae, snailfish: a comprehensive survey of snailfish specific genes.</title>
        <authorList>
            <person name="Kim W."/>
            <person name="Song I."/>
            <person name="Jeong J.-H."/>
            <person name="Kim D."/>
            <person name="Kim S."/>
            <person name="Ryu S."/>
            <person name="Song J.Y."/>
            <person name="Lee S.K."/>
        </authorList>
    </citation>
    <scope>NUCLEOTIDE SEQUENCE [LARGE SCALE GENOMIC DNA]</scope>
    <source>
        <tissue evidence="2">Muscle</tissue>
    </source>
</reference>
<dbReference type="AlphaFoldDB" id="A0A4Z2GXM9"/>
<protein>
    <submittedName>
        <fullName evidence="2">Uncharacterized protein</fullName>
    </submittedName>
</protein>
<keyword evidence="3" id="KW-1185">Reference proteome</keyword>
<comment type="caution">
    <text evidence="2">The sequence shown here is derived from an EMBL/GenBank/DDBJ whole genome shotgun (WGS) entry which is preliminary data.</text>
</comment>
<gene>
    <name evidence="2" type="ORF">EYF80_032430</name>
</gene>
<proteinExistence type="predicted"/>
<evidence type="ECO:0000256" key="1">
    <source>
        <dbReference type="SAM" id="MobiDB-lite"/>
    </source>
</evidence>
<accession>A0A4Z2GXM9</accession>
<evidence type="ECO:0000313" key="3">
    <source>
        <dbReference type="Proteomes" id="UP000314294"/>
    </source>
</evidence>
<dbReference type="EMBL" id="SRLO01000407">
    <property type="protein sequence ID" value="TNN57354.1"/>
    <property type="molecule type" value="Genomic_DNA"/>
</dbReference>
<evidence type="ECO:0000313" key="2">
    <source>
        <dbReference type="EMBL" id="TNN57354.1"/>
    </source>
</evidence>
<feature type="region of interest" description="Disordered" evidence="1">
    <location>
        <begin position="1"/>
        <end position="69"/>
    </location>
</feature>